<evidence type="ECO:0000256" key="4">
    <source>
        <dbReference type="ARBA" id="ARBA00023136"/>
    </source>
</evidence>
<dbReference type="Pfam" id="PF00924">
    <property type="entry name" value="MS_channel_2nd"/>
    <property type="match status" value="1"/>
</dbReference>
<comment type="subcellular location">
    <subcellularLocation>
        <location evidence="1">Membrane</location>
    </subcellularLocation>
</comment>
<dbReference type="InterPro" id="IPR000595">
    <property type="entry name" value="cNMP-bd_dom"/>
</dbReference>
<dbReference type="RefSeq" id="WP_036449817.1">
    <property type="nucleotide sequence ID" value="NZ_JACKVC010000009.1"/>
</dbReference>
<accession>A0AAW5SWU6</accession>
<protein>
    <submittedName>
        <fullName evidence="7">Mechanosensitive ion channel</fullName>
    </submittedName>
</protein>
<evidence type="ECO:0000256" key="5">
    <source>
        <dbReference type="SAM" id="Phobius"/>
    </source>
</evidence>
<dbReference type="Proteomes" id="UP001141659">
    <property type="component" value="Unassembled WGS sequence"/>
</dbReference>
<dbReference type="Gene3D" id="1.10.287.1260">
    <property type="match status" value="1"/>
</dbReference>
<evidence type="ECO:0000256" key="1">
    <source>
        <dbReference type="ARBA" id="ARBA00004370"/>
    </source>
</evidence>
<reference evidence="7" key="2">
    <citation type="journal article" date="2022" name="BMC Genomics">
        <title>Comparative genome analysis of mycobacteria focusing on tRNA and non-coding RNA.</title>
        <authorList>
            <person name="Behra P.R.K."/>
            <person name="Pettersson B.M.F."/>
            <person name="Ramesh M."/>
            <person name="Das S."/>
            <person name="Dasgupta S."/>
            <person name="Kirsebom L.A."/>
        </authorList>
    </citation>
    <scope>NUCLEOTIDE SEQUENCE</scope>
    <source>
        <strain evidence="7">DSM 44242</strain>
    </source>
</reference>
<keyword evidence="4 5" id="KW-0472">Membrane</keyword>
<evidence type="ECO:0000313" key="8">
    <source>
        <dbReference type="Proteomes" id="UP001141659"/>
    </source>
</evidence>
<evidence type="ECO:0000256" key="2">
    <source>
        <dbReference type="ARBA" id="ARBA00022692"/>
    </source>
</evidence>
<feature type="domain" description="Cyclic nucleotide-binding" evidence="6">
    <location>
        <begin position="338"/>
        <end position="453"/>
    </location>
</feature>
<evidence type="ECO:0000256" key="3">
    <source>
        <dbReference type="ARBA" id="ARBA00022989"/>
    </source>
</evidence>
<dbReference type="GO" id="GO:0055085">
    <property type="term" value="P:transmembrane transport"/>
    <property type="evidence" value="ECO:0007669"/>
    <property type="project" value="InterPro"/>
</dbReference>
<reference evidence="7" key="1">
    <citation type="submission" date="2020-07" db="EMBL/GenBank/DDBJ databases">
        <authorList>
            <person name="Pettersson B.M.F."/>
            <person name="Behra P.R.K."/>
            <person name="Ramesh M."/>
            <person name="Das S."/>
            <person name="Dasgupta S."/>
            <person name="Kirsebom L.A."/>
        </authorList>
    </citation>
    <scope>NUCLEOTIDE SEQUENCE</scope>
    <source>
        <strain evidence="7">DSM 44242</strain>
    </source>
</reference>
<feature type="transmembrane region" description="Helical" evidence="5">
    <location>
        <begin position="12"/>
        <end position="30"/>
    </location>
</feature>
<dbReference type="SMART" id="SM00100">
    <property type="entry name" value="cNMP"/>
    <property type="match status" value="1"/>
</dbReference>
<feature type="transmembrane region" description="Helical" evidence="5">
    <location>
        <begin position="75"/>
        <end position="94"/>
    </location>
</feature>
<evidence type="ECO:0000259" key="6">
    <source>
        <dbReference type="PROSITE" id="PS50042"/>
    </source>
</evidence>
<evidence type="ECO:0000313" key="7">
    <source>
        <dbReference type="EMBL" id="MCV7387524.1"/>
    </source>
</evidence>
<dbReference type="Pfam" id="PF00027">
    <property type="entry name" value="cNMP_binding"/>
    <property type="match status" value="1"/>
</dbReference>
<dbReference type="GO" id="GO:0016020">
    <property type="term" value="C:membrane"/>
    <property type="evidence" value="ECO:0007669"/>
    <property type="project" value="UniProtKB-SubCell"/>
</dbReference>
<dbReference type="PANTHER" id="PTHR30566:SF25">
    <property type="entry name" value="INNER MEMBRANE PROTEIN"/>
    <property type="match status" value="1"/>
</dbReference>
<dbReference type="InterPro" id="IPR010920">
    <property type="entry name" value="LSM_dom_sf"/>
</dbReference>
<organism evidence="7 8">
    <name type="scientific">Mycolicibacterium porcinum</name>
    <dbReference type="NCBI Taxonomy" id="39693"/>
    <lineage>
        <taxon>Bacteria</taxon>
        <taxon>Bacillati</taxon>
        <taxon>Actinomycetota</taxon>
        <taxon>Actinomycetes</taxon>
        <taxon>Mycobacteriales</taxon>
        <taxon>Mycobacteriaceae</taxon>
        <taxon>Mycolicibacterium</taxon>
    </lineage>
</organism>
<gene>
    <name evidence="7" type="ORF">H5P34_05645</name>
</gene>
<feature type="transmembrane region" description="Helical" evidence="5">
    <location>
        <begin position="51"/>
        <end position="69"/>
    </location>
</feature>
<dbReference type="PANTHER" id="PTHR30566">
    <property type="entry name" value="YNAI-RELATED MECHANOSENSITIVE ION CHANNEL"/>
    <property type="match status" value="1"/>
</dbReference>
<dbReference type="AlphaFoldDB" id="A0AAW5SWU6"/>
<dbReference type="Gene3D" id="2.30.30.60">
    <property type="match status" value="1"/>
</dbReference>
<dbReference type="EMBL" id="JACKVC010000009">
    <property type="protein sequence ID" value="MCV7387524.1"/>
    <property type="molecule type" value="Genomic_DNA"/>
</dbReference>
<keyword evidence="2 5" id="KW-0812">Transmembrane</keyword>
<dbReference type="PROSITE" id="PS50042">
    <property type="entry name" value="CNMP_BINDING_3"/>
    <property type="match status" value="1"/>
</dbReference>
<dbReference type="SUPFAM" id="SSF50182">
    <property type="entry name" value="Sm-like ribonucleoproteins"/>
    <property type="match status" value="1"/>
</dbReference>
<dbReference type="Gene3D" id="2.60.120.10">
    <property type="entry name" value="Jelly Rolls"/>
    <property type="match status" value="1"/>
</dbReference>
<sequence length="466" mass="50618">MTGVLDAPWFFWAIGVAVGFPVCLVLLTELHSALRRRGSFLAAPVHLIRTYILPLGALLILLIQAIQISGETAPVRIVATVFGFVVLVLLLSGLNATLFQSAPEGSWRKRIPSIFLDVARFALIAIGIGLILAYIWGANIGGLFTALGVSSIVLGLALQNSVGQIISGLLVLFEQPFQLGDWVDAPSARGRVVEVNWRATHIDTGSGLQVIPNSVLAGASFTNLSRPHGAHTISVITVFAVDDAPDEVCRVLDDVGRRLPQLRSDGTVSTVAAGSLQYKTMIPLHSPADDFAARSTFLRWTWYASRRAGLHLDEAEDEFATTERVEQTLRLIAPTLRLSPDDQQDLLPHARLTRYGTDEVIQVVGQVPRKMTFIVDGTVQLAVADANDLFIPVLTLERGDFLGQTALTREPVTTTAYALTEVTVAQFDRECIEDLVARKPVLLQDIGRAIEERRANVKQALVAAGR</sequence>
<dbReference type="InterPro" id="IPR006685">
    <property type="entry name" value="MscS_channel_2nd"/>
</dbReference>
<keyword evidence="3 5" id="KW-1133">Transmembrane helix</keyword>
<dbReference type="SUPFAM" id="SSF51206">
    <property type="entry name" value="cAMP-binding domain-like"/>
    <property type="match status" value="1"/>
</dbReference>
<dbReference type="InterPro" id="IPR023408">
    <property type="entry name" value="MscS_beta-dom_sf"/>
</dbReference>
<name>A0AAW5SWU6_9MYCO</name>
<dbReference type="InterPro" id="IPR014710">
    <property type="entry name" value="RmlC-like_jellyroll"/>
</dbReference>
<dbReference type="InterPro" id="IPR018490">
    <property type="entry name" value="cNMP-bd_dom_sf"/>
</dbReference>
<proteinExistence type="predicted"/>
<comment type="caution">
    <text evidence="7">The sequence shown here is derived from an EMBL/GenBank/DDBJ whole genome shotgun (WGS) entry which is preliminary data.</text>
</comment>
<dbReference type="CDD" id="cd00038">
    <property type="entry name" value="CAP_ED"/>
    <property type="match status" value="1"/>
</dbReference>
<feature type="transmembrane region" description="Helical" evidence="5">
    <location>
        <begin position="114"/>
        <end position="134"/>
    </location>
</feature>